<evidence type="ECO:0000313" key="1">
    <source>
        <dbReference type="EMBL" id="MDT9000954.1"/>
    </source>
</evidence>
<name>A0ABU3PEG3_9BURK</name>
<dbReference type="EMBL" id="JAVXZY010000007">
    <property type="protein sequence ID" value="MDT9000954.1"/>
    <property type="molecule type" value="Genomic_DNA"/>
</dbReference>
<reference evidence="1" key="1">
    <citation type="submission" date="2023-09" db="EMBL/GenBank/DDBJ databases">
        <title>Paucibacter sp. APW11 Genome sequencing and assembly.</title>
        <authorList>
            <person name="Kim I."/>
        </authorList>
    </citation>
    <scope>NUCLEOTIDE SEQUENCE</scope>
    <source>
        <strain evidence="1">APW11</strain>
    </source>
</reference>
<accession>A0ABU3PEG3</accession>
<protein>
    <submittedName>
        <fullName evidence="1">Uncharacterized protein</fullName>
    </submittedName>
</protein>
<proteinExistence type="predicted"/>
<evidence type="ECO:0000313" key="2">
    <source>
        <dbReference type="Proteomes" id="UP001246372"/>
    </source>
</evidence>
<sequence length="224" mass="23818">MNPHARPQASHWHFCSEGGALELLLSDTEPGACCAAEAVLRLAAAAPLLQALEAAGLADGKTWHWLPEAPARPLGQAEASGLLATGMQAPLQARLHLPWARLRALPAALALPGLAWHAARGEQLLGRWALSAQERAALEPGALLLLDPGFRHELRACAEAPAQAEACQLVARWAQPLALEQLLGWQAFEAGPADECLLLDEARQCIARGRLLPFGHGEALRIEG</sequence>
<dbReference type="RefSeq" id="WP_315651840.1">
    <property type="nucleotide sequence ID" value="NZ_JAVXZY010000007.1"/>
</dbReference>
<organism evidence="1 2">
    <name type="scientific">Roseateles aquae</name>
    <dbReference type="NCBI Taxonomy" id="3077235"/>
    <lineage>
        <taxon>Bacteria</taxon>
        <taxon>Pseudomonadati</taxon>
        <taxon>Pseudomonadota</taxon>
        <taxon>Betaproteobacteria</taxon>
        <taxon>Burkholderiales</taxon>
        <taxon>Sphaerotilaceae</taxon>
        <taxon>Roseateles</taxon>
    </lineage>
</organism>
<gene>
    <name evidence="1" type="ORF">RQP53_16880</name>
</gene>
<comment type="caution">
    <text evidence="1">The sequence shown here is derived from an EMBL/GenBank/DDBJ whole genome shotgun (WGS) entry which is preliminary data.</text>
</comment>
<dbReference type="Proteomes" id="UP001246372">
    <property type="component" value="Unassembled WGS sequence"/>
</dbReference>
<keyword evidence="2" id="KW-1185">Reference proteome</keyword>